<accession>A0A0E0JVE6</accession>
<protein>
    <submittedName>
        <fullName evidence="1">Uncharacterized protein</fullName>
    </submittedName>
</protein>
<reference evidence="1" key="1">
    <citation type="submission" date="2015-04" db="UniProtKB">
        <authorList>
            <consortium name="EnsemblPlants"/>
        </authorList>
    </citation>
    <scope>IDENTIFICATION</scope>
</reference>
<organism evidence="1">
    <name type="scientific">Oryza punctata</name>
    <name type="common">Red rice</name>
    <dbReference type="NCBI Taxonomy" id="4537"/>
    <lineage>
        <taxon>Eukaryota</taxon>
        <taxon>Viridiplantae</taxon>
        <taxon>Streptophyta</taxon>
        <taxon>Embryophyta</taxon>
        <taxon>Tracheophyta</taxon>
        <taxon>Spermatophyta</taxon>
        <taxon>Magnoliopsida</taxon>
        <taxon>Liliopsida</taxon>
        <taxon>Poales</taxon>
        <taxon>Poaceae</taxon>
        <taxon>BOP clade</taxon>
        <taxon>Oryzoideae</taxon>
        <taxon>Oryzeae</taxon>
        <taxon>Oryzinae</taxon>
        <taxon>Oryza</taxon>
    </lineage>
</organism>
<dbReference type="HOGENOM" id="CLU_2350364_0_0_1"/>
<dbReference type="Gramene" id="OPUNC02G02720.1">
    <property type="protein sequence ID" value="OPUNC02G02720.1"/>
    <property type="gene ID" value="OPUNC02G02720"/>
</dbReference>
<evidence type="ECO:0000313" key="2">
    <source>
        <dbReference type="Proteomes" id="UP000026962"/>
    </source>
</evidence>
<proteinExistence type="predicted"/>
<sequence length="97" mass="10893">MSTIYRNRRIIAVLNALQFLFQYGGGGGGERKSGDWISLRCGQLFVPMDEALERQMGRQGHDEKGTSDKWADDVTAHYLELQNSRLSMGQNHHALVG</sequence>
<dbReference type="EnsemblPlants" id="OPUNC02G02720.1">
    <property type="protein sequence ID" value="OPUNC02G02720.1"/>
    <property type="gene ID" value="OPUNC02G02720"/>
</dbReference>
<keyword evidence="2" id="KW-1185">Reference proteome</keyword>
<dbReference type="AlphaFoldDB" id="A0A0E0JVE6"/>
<dbReference type="Proteomes" id="UP000026962">
    <property type="component" value="Chromosome 2"/>
</dbReference>
<reference evidence="1" key="2">
    <citation type="submission" date="2018-05" db="EMBL/GenBank/DDBJ databases">
        <title>OpunRS2 (Oryza punctata Reference Sequence Version 2).</title>
        <authorList>
            <person name="Zhang J."/>
            <person name="Kudrna D."/>
            <person name="Lee S."/>
            <person name="Talag J."/>
            <person name="Welchert J."/>
            <person name="Wing R.A."/>
        </authorList>
    </citation>
    <scope>NUCLEOTIDE SEQUENCE [LARGE SCALE GENOMIC DNA]</scope>
</reference>
<name>A0A0E0JVE6_ORYPU</name>
<evidence type="ECO:0000313" key="1">
    <source>
        <dbReference type="EnsemblPlants" id="OPUNC02G02720.1"/>
    </source>
</evidence>